<protein>
    <submittedName>
        <fullName evidence="1">Alpha/beta hydrolase</fullName>
    </submittedName>
</protein>
<organism evidence="1 2">
    <name type="scientific">Kineothrix sedimenti</name>
    <dbReference type="NCBI Taxonomy" id="3123317"/>
    <lineage>
        <taxon>Bacteria</taxon>
        <taxon>Bacillati</taxon>
        <taxon>Bacillota</taxon>
        <taxon>Clostridia</taxon>
        <taxon>Lachnospirales</taxon>
        <taxon>Lachnospiraceae</taxon>
        <taxon>Kineothrix</taxon>
    </lineage>
</organism>
<proteinExistence type="predicted"/>
<dbReference type="EMBL" id="CP146256">
    <property type="protein sequence ID" value="XAH73027.1"/>
    <property type="molecule type" value="Genomic_DNA"/>
</dbReference>
<gene>
    <name evidence="1" type="ORF">V6984_16160</name>
</gene>
<keyword evidence="2" id="KW-1185">Reference proteome</keyword>
<dbReference type="SUPFAM" id="SSF53474">
    <property type="entry name" value="alpha/beta-Hydrolases"/>
    <property type="match status" value="1"/>
</dbReference>
<dbReference type="GO" id="GO:0016787">
    <property type="term" value="F:hydrolase activity"/>
    <property type="evidence" value="ECO:0007669"/>
    <property type="project" value="UniProtKB-KW"/>
</dbReference>
<keyword evidence="1" id="KW-0378">Hydrolase</keyword>
<dbReference type="Proteomes" id="UP001451571">
    <property type="component" value="Chromosome"/>
</dbReference>
<dbReference type="InterPro" id="IPR029058">
    <property type="entry name" value="AB_hydrolase_fold"/>
</dbReference>
<sequence>MWRRTRKTLFLIFGCLIMFLAAAALYHFIMLKVKKDKITQVGTAVEVDGYNMNVYVEGKREDSEAAIILLSGSGVASPIYDYKILYSKLTDEYQVAVVEKFGYGYSDVSGLPRDVATLVEEDRKALKEAGVEMPYVLMPHSMSALEAIYWADTYPEEVEKIIGLDMAVPESYKKSNMAGITFMKTMTYFGMHRIPAFCYVNRDGLTDDEFEQNKLLVYRNSLNTDVYEECKVVLNNAKIAGELAVPDVPILMFTTNLGQASGYEGWVKAQEDFAERAKNCILIELDCGHSLHYYKSDYMAEEIKKFMKKQ</sequence>
<reference evidence="1 2" key="1">
    <citation type="submission" date="2024-02" db="EMBL/GenBank/DDBJ databases">
        <title>Bacterial strain from lacustrine sediment.</title>
        <authorList>
            <person name="Petit C."/>
            <person name="Fadhlaoui K."/>
        </authorList>
    </citation>
    <scope>NUCLEOTIDE SEQUENCE [LARGE SCALE GENOMIC DNA]</scope>
    <source>
        <strain evidence="1 2">IPX-CK</strain>
    </source>
</reference>
<evidence type="ECO:0000313" key="2">
    <source>
        <dbReference type="Proteomes" id="UP001451571"/>
    </source>
</evidence>
<dbReference type="RefSeq" id="WP_342756637.1">
    <property type="nucleotide sequence ID" value="NZ_CP146256.1"/>
</dbReference>
<dbReference type="Gene3D" id="3.40.50.1820">
    <property type="entry name" value="alpha/beta hydrolase"/>
    <property type="match status" value="1"/>
</dbReference>
<name>A0ABZ3ETK4_9FIRM</name>
<accession>A0ABZ3ETK4</accession>
<evidence type="ECO:0000313" key="1">
    <source>
        <dbReference type="EMBL" id="XAH73027.1"/>
    </source>
</evidence>